<dbReference type="Pfam" id="PF02037">
    <property type="entry name" value="SAP"/>
    <property type="match status" value="1"/>
</dbReference>
<accession>A0ABD3WR01</accession>
<feature type="region of interest" description="Disordered" evidence="14">
    <location>
        <begin position="41"/>
        <end position="167"/>
    </location>
</feature>
<feature type="compositionally biased region" description="Low complexity" evidence="14">
    <location>
        <begin position="1094"/>
        <end position="1107"/>
    </location>
</feature>
<gene>
    <name evidence="17" type="ORF">ACJMK2_033842</name>
</gene>
<feature type="compositionally biased region" description="Basic and acidic residues" evidence="14">
    <location>
        <begin position="949"/>
        <end position="1051"/>
    </location>
</feature>
<dbReference type="InterPro" id="IPR012677">
    <property type="entry name" value="Nucleotide-bd_a/b_plait_sf"/>
</dbReference>
<dbReference type="EMBL" id="JBJQND010000005">
    <property type="protein sequence ID" value="KAL3875940.1"/>
    <property type="molecule type" value="Genomic_DNA"/>
</dbReference>
<comment type="subcellular location">
    <subcellularLocation>
        <location evidence="1">Nucleus</location>
    </subcellularLocation>
</comment>
<evidence type="ECO:0000256" key="5">
    <source>
        <dbReference type="ARBA" id="ARBA00022553"/>
    </source>
</evidence>
<evidence type="ECO:0000256" key="11">
    <source>
        <dbReference type="ARBA" id="ARBA00023163"/>
    </source>
</evidence>
<dbReference type="PROSITE" id="PS50800">
    <property type="entry name" value="SAP"/>
    <property type="match status" value="1"/>
</dbReference>
<keyword evidence="8" id="KW-0007">Acetylation</keyword>
<evidence type="ECO:0000256" key="4">
    <source>
        <dbReference type="ARBA" id="ARBA00022499"/>
    </source>
</evidence>
<keyword evidence="11" id="KW-0804">Transcription</keyword>
<dbReference type="SUPFAM" id="SSF54928">
    <property type="entry name" value="RNA-binding domain, RBD"/>
    <property type="match status" value="1"/>
</dbReference>
<dbReference type="SMART" id="SM00360">
    <property type="entry name" value="RRM"/>
    <property type="match status" value="1"/>
</dbReference>
<keyword evidence="18" id="KW-1185">Reference proteome</keyword>
<evidence type="ECO:0000256" key="13">
    <source>
        <dbReference type="PROSITE-ProRule" id="PRU00176"/>
    </source>
</evidence>
<comment type="caution">
    <text evidence="17">The sequence shown here is derived from an EMBL/GenBank/DDBJ whole genome shotgun (WGS) entry which is preliminary data.</text>
</comment>
<evidence type="ECO:0000256" key="8">
    <source>
        <dbReference type="ARBA" id="ARBA00022990"/>
    </source>
</evidence>
<feature type="region of interest" description="Disordered" evidence="14">
    <location>
        <begin position="884"/>
        <end position="1135"/>
    </location>
</feature>
<protein>
    <recommendedName>
        <fullName evidence="19">SAFB-like transcription modulator</fullName>
    </recommendedName>
</protein>
<keyword evidence="2" id="KW-0488">Methylation</keyword>
<evidence type="ECO:0000256" key="12">
    <source>
        <dbReference type="ARBA" id="ARBA00023242"/>
    </source>
</evidence>
<feature type="compositionally biased region" description="Basic and acidic residues" evidence="14">
    <location>
        <begin position="1059"/>
        <end position="1073"/>
    </location>
</feature>
<proteinExistence type="predicted"/>
<feature type="compositionally biased region" description="Acidic residues" evidence="14">
    <location>
        <begin position="86"/>
        <end position="133"/>
    </location>
</feature>
<evidence type="ECO:0000256" key="7">
    <source>
        <dbReference type="ARBA" id="ARBA00022884"/>
    </source>
</evidence>
<feature type="compositionally biased region" description="Basic and acidic residues" evidence="14">
    <location>
        <begin position="461"/>
        <end position="471"/>
    </location>
</feature>
<feature type="compositionally biased region" description="Basic and acidic residues" evidence="14">
    <location>
        <begin position="390"/>
        <end position="427"/>
    </location>
</feature>
<dbReference type="InterPro" id="IPR034781">
    <property type="entry name" value="SAFB1_2_RBD"/>
</dbReference>
<feature type="region of interest" description="Disordered" evidence="14">
    <location>
        <begin position="1145"/>
        <end position="1164"/>
    </location>
</feature>
<dbReference type="AlphaFoldDB" id="A0ABD3WR01"/>
<evidence type="ECO:0000259" key="16">
    <source>
        <dbReference type="PROSITE" id="PS50800"/>
    </source>
</evidence>
<evidence type="ECO:0000256" key="6">
    <source>
        <dbReference type="ARBA" id="ARBA00022843"/>
    </source>
</evidence>
<evidence type="ECO:0000256" key="14">
    <source>
        <dbReference type="SAM" id="MobiDB-lite"/>
    </source>
</evidence>
<dbReference type="InterPro" id="IPR036361">
    <property type="entry name" value="SAP_dom_sf"/>
</dbReference>
<feature type="compositionally biased region" description="Basic and acidic residues" evidence="14">
    <location>
        <begin position="666"/>
        <end position="683"/>
    </location>
</feature>
<feature type="compositionally biased region" description="Basic residues" evidence="14">
    <location>
        <begin position="629"/>
        <end position="640"/>
    </location>
</feature>
<feature type="compositionally biased region" description="Basic and acidic residues" evidence="14">
    <location>
        <begin position="565"/>
        <end position="628"/>
    </location>
</feature>
<name>A0ABD3WR01_SINWO</name>
<feature type="compositionally biased region" description="Basic and acidic residues" evidence="14">
    <location>
        <begin position="41"/>
        <end position="50"/>
    </location>
</feature>
<dbReference type="SMART" id="SM00513">
    <property type="entry name" value="SAP"/>
    <property type="match status" value="1"/>
</dbReference>
<evidence type="ECO:0000259" key="15">
    <source>
        <dbReference type="PROSITE" id="PS50102"/>
    </source>
</evidence>
<sequence>MATEKKKLVDLRVIDLRAELEQRGLDKTGVKAKLIERLQKALEDEGKDPNECFFELGDSGTPKRVSTTPGSAKKSPRLKDKGEKEEKDEDDDEEETVIDDDEDEDEEVVASDPQDEENQETYVELDDLVEDDLLADKDENQGHEVGKGSENKNVEHDGLTEDQILDDDVEMIDLKPVVGEDDSLTDIVGEPDNIEIALNMETEEESTVADASAEDKPMDVEEQLVTDQQEKQTESASTSRPTKTVAEDVKTKEKSEASPEVTKSAPESQARASADGGEKTTEESNTPIKVATTSSTDATSGDLHVSSTSAGDVADTSKNVIPAVAEKPALEEATKDDGLTVGAIITTVTSVAKMDPENESLDVHVDDTQNDLDADLLNTPKEQSNSVAVTEERVEGQDTTSKEVEKEEKVCEEKKEVKTEVKPDEKPQAGATKTDTKAAEKKLEPKKEEKDAKTTKSSTTKTEKTKDDKASGRNLWVSGLSASTRATDLKSLFSKYGKVVGAKVVTNARSPGSRCYGFVTMLTADEATKCIQHFHRTELHGKMISVERAKHEPGTPTSKSTPAAKKAEDKKSPSSKKEEVKKEEKKDEKKDDKKDDKTDKKDEKEVKRDDKRDTRRRESRRDSRDNRRSSRGHSGGRHSARGLSSSSSHRHARGPSSHRHSKDRTRHTSGDKHRSVAMDKEKGPVVTVKGDIKEKPEEKKDKPAENDSTEKDKATTEMEEKTSASGADKEKTEEKDTASPSKKPDEKNPEKTSSRAGSREKTSKDKDILSFDKIKEERERERLRQRERLLREEERKTKMEAIREHNRQREVQRKQRAEAIRLAKERDRLRREREQLEKERLEAQRLERLRLEQLERERIEREQEEKRRLEKLRLQEEQQRRALKRAFEMHESRESRGRETREPGGFWSEPKRAAVSDRYDQPTNRIEPDNRGYNRDDRLGSRASGVAKDNFERKVERYDRRDGRPIEADGNRRFERDRDSGPMRRDSNSREHRVDDRFDNFSDRSHDRSDRGGRELHEDRRDIVYRDSHRSRDGERRENIAGHRQESDRRNIGRSNSPRHTDSRSEWKSERNSMQHGAQSSGIGQGEPRRESRTSGSGIGISPGSRENWQVSRGGGHGSTQGPSDDRSHGKGGFSRNQAAALLGTAQQSHNQPQWGSGAEQRKVETWNSRVDSASVNRGNDRWAGGNSIVQSDNRPIAYQTAVAAPPGIIANVPAGMYVTTSMAPAGAIMMAGGGALQGGRQQEQRFDAYKNLPANLRRY</sequence>
<feature type="compositionally biased region" description="Basic residues" evidence="14">
    <location>
        <begin position="648"/>
        <end position="665"/>
    </location>
</feature>
<evidence type="ECO:0000256" key="9">
    <source>
        <dbReference type="ARBA" id="ARBA00023015"/>
    </source>
</evidence>
<feature type="domain" description="RRM" evidence="15">
    <location>
        <begin position="473"/>
        <end position="551"/>
    </location>
</feature>
<evidence type="ECO:0000256" key="3">
    <source>
        <dbReference type="ARBA" id="ARBA00022491"/>
    </source>
</evidence>
<keyword evidence="10" id="KW-0238">DNA-binding</keyword>
<dbReference type="SUPFAM" id="SSF68906">
    <property type="entry name" value="SAP domain"/>
    <property type="match status" value="1"/>
</dbReference>
<dbReference type="InterPro" id="IPR035979">
    <property type="entry name" value="RBD_domain_sf"/>
</dbReference>
<feature type="compositionally biased region" description="Low complexity" evidence="14">
    <location>
        <begin position="291"/>
        <end position="300"/>
    </location>
</feature>
<feature type="compositionally biased region" description="Basic and acidic residues" evidence="14">
    <location>
        <begin position="690"/>
        <end position="815"/>
    </location>
</feature>
<feature type="region of interest" description="Disordered" evidence="14">
    <location>
        <begin position="546"/>
        <end position="815"/>
    </location>
</feature>
<dbReference type="Pfam" id="PF00076">
    <property type="entry name" value="RRM_1"/>
    <property type="match status" value="1"/>
</dbReference>
<dbReference type="Gene3D" id="3.30.70.330">
    <property type="match status" value="1"/>
</dbReference>
<dbReference type="GO" id="GO:0003677">
    <property type="term" value="F:DNA binding"/>
    <property type="evidence" value="ECO:0007669"/>
    <property type="project" value="UniProtKB-KW"/>
</dbReference>
<feature type="compositionally biased region" description="Basic and acidic residues" evidence="14">
    <location>
        <begin position="134"/>
        <end position="159"/>
    </location>
</feature>
<feature type="compositionally biased region" description="Basic and acidic residues" evidence="14">
    <location>
        <begin position="884"/>
        <end position="902"/>
    </location>
</feature>
<evidence type="ECO:0008006" key="19">
    <source>
        <dbReference type="Google" id="ProtNLM"/>
    </source>
</evidence>
<dbReference type="GO" id="GO:0005634">
    <property type="term" value="C:nucleus"/>
    <property type="evidence" value="ECO:0007669"/>
    <property type="project" value="UniProtKB-SubCell"/>
</dbReference>
<keyword evidence="6" id="KW-0832">Ubl conjugation</keyword>
<evidence type="ECO:0000256" key="1">
    <source>
        <dbReference type="ARBA" id="ARBA00004123"/>
    </source>
</evidence>
<feature type="compositionally biased region" description="Basic and acidic residues" evidence="14">
    <location>
        <begin position="434"/>
        <end position="454"/>
    </location>
</feature>
<dbReference type="PANTHER" id="PTHR15683:SF8">
    <property type="entry name" value="SCAFFOLD ATTACHMENT FACTOR B, ISOFORM B"/>
    <property type="match status" value="1"/>
</dbReference>
<dbReference type="GO" id="GO:0003723">
    <property type="term" value="F:RNA binding"/>
    <property type="evidence" value="ECO:0007669"/>
    <property type="project" value="UniProtKB-UniRule"/>
</dbReference>
<dbReference type="PROSITE" id="PS50102">
    <property type="entry name" value="RRM"/>
    <property type="match status" value="1"/>
</dbReference>
<keyword evidence="12" id="KW-0539">Nucleus</keyword>
<keyword evidence="4" id="KW-1017">Isopeptide bond</keyword>
<evidence type="ECO:0000313" key="18">
    <source>
        <dbReference type="Proteomes" id="UP001634394"/>
    </source>
</evidence>
<feature type="compositionally biased region" description="Basic and acidic residues" evidence="14">
    <location>
        <begin position="909"/>
        <end position="940"/>
    </location>
</feature>
<feature type="compositionally biased region" description="Polar residues" evidence="14">
    <location>
        <begin position="1145"/>
        <end position="1155"/>
    </location>
</feature>
<dbReference type="PANTHER" id="PTHR15683">
    <property type="entry name" value="SCAFFOLD ATTACHMENT FACTOR B-RELATED"/>
    <property type="match status" value="1"/>
</dbReference>
<keyword evidence="5" id="KW-0597">Phosphoprotein</keyword>
<feature type="domain" description="SAP" evidence="16">
    <location>
        <begin position="8"/>
        <end position="42"/>
    </location>
</feature>
<evidence type="ECO:0000313" key="17">
    <source>
        <dbReference type="EMBL" id="KAL3875940.1"/>
    </source>
</evidence>
<dbReference type="InterPro" id="IPR000504">
    <property type="entry name" value="RRM_dom"/>
</dbReference>
<evidence type="ECO:0000256" key="2">
    <source>
        <dbReference type="ARBA" id="ARBA00022481"/>
    </source>
</evidence>
<keyword evidence="3" id="KW-0678">Repressor</keyword>
<feature type="region of interest" description="Disordered" evidence="14">
    <location>
        <begin position="353"/>
        <end position="477"/>
    </location>
</feature>
<dbReference type="InterPro" id="IPR003034">
    <property type="entry name" value="SAP_dom"/>
</dbReference>
<keyword evidence="9" id="KW-0805">Transcription regulation</keyword>
<dbReference type="InterPro" id="IPR051738">
    <property type="entry name" value="SAF_Modulators"/>
</dbReference>
<keyword evidence="7 13" id="KW-0694">RNA-binding</keyword>
<reference evidence="17 18" key="1">
    <citation type="submission" date="2024-11" db="EMBL/GenBank/DDBJ databases">
        <title>Chromosome-level genome assembly of the freshwater bivalve Anodonta woodiana.</title>
        <authorList>
            <person name="Chen X."/>
        </authorList>
    </citation>
    <scope>NUCLEOTIDE SEQUENCE [LARGE SCALE GENOMIC DNA]</scope>
    <source>
        <strain evidence="17">MN2024</strain>
        <tissue evidence="17">Gills</tissue>
    </source>
</reference>
<dbReference type="Proteomes" id="UP001634394">
    <property type="component" value="Unassembled WGS sequence"/>
</dbReference>
<organism evidence="17 18">
    <name type="scientific">Sinanodonta woodiana</name>
    <name type="common">Chinese pond mussel</name>
    <name type="synonym">Anodonta woodiana</name>
    <dbReference type="NCBI Taxonomy" id="1069815"/>
    <lineage>
        <taxon>Eukaryota</taxon>
        <taxon>Metazoa</taxon>
        <taxon>Spiralia</taxon>
        <taxon>Lophotrochozoa</taxon>
        <taxon>Mollusca</taxon>
        <taxon>Bivalvia</taxon>
        <taxon>Autobranchia</taxon>
        <taxon>Heteroconchia</taxon>
        <taxon>Palaeoheterodonta</taxon>
        <taxon>Unionida</taxon>
        <taxon>Unionoidea</taxon>
        <taxon>Unionidae</taxon>
        <taxon>Unioninae</taxon>
        <taxon>Sinanodonta</taxon>
    </lineage>
</organism>
<dbReference type="CDD" id="cd12679">
    <property type="entry name" value="RRM_SAFB1_SAFB2"/>
    <property type="match status" value="1"/>
</dbReference>
<evidence type="ECO:0000256" key="10">
    <source>
        <dbReference type="ARBA" id="ARBA00023125"/>
    </source>
</evidence>
<feature type="compositionally biased region" description="Basic and acidic residues" evidence="14">
    <location>
        <begin position="245"/>
        <end position="257"/>
    </location>
</feature>
<feature type="region of interest" description="Disordered" evidence="14">
    <location>
        <begin position="198"/>
        <end position="318"/>
    </location>
</feature>